<sequence>GRLRSTLDWFCHIWLEKSPSTFVSSGSSVKVFSRPGQLVTLPCSYQYESRTNISQLSVQWRSPANELLCHYIKHKSFQNCSTGYTIHYRPGNISLIIQQVQTKDIGTHICSVSKRHEFSDFSVDLDGRAGGRGWWVICGA</sequence>
<accession>A0A8C6L1P9</accession>
<protein>
    <recommendedName>
        <fullName evidence="1">Ig-like domain-containing protein</fullName>
    </recommendedName>
</protein>
<dbReference type="InterPro" id="IPR013106">
    <property type="entry name" value="Ig_V-set"/>
</dbReference>
<keyword evidence="3" id="KW-1185">Reference proteome</keyword>
<dbReference type="Gene3D" id="2.60.40.10">
    <property type="entry name" value="Immunoglobulins"/>
    <property type="match status" value="1"/>
</dbReference>
<dbReference type="InterPro" id="IPR013783">
    <property type="entry name" value="Ig-like_fold"/>
</dbReference>
<dbReference type="Pfam" id="PF07686">
    <property type="entry name" value="V-set"/>
    <property type="match status" value="1"/>
</dbReference>
<dbReference type="Proteomes" id="UP000694548">
    <property type="component" value="Chromosome sgr07"/>
</dbReference>
<evidence type="ECO:0000259" key="1">
    <source>
        <dbReference type="PROSITE" id="PS50835"/>
    </source>
</evidence>
<reference evidence="2" key="3">
    <citation type="submission" date="2025-09" db="UniProtKB">
        <authorList>
            <consortium name="Ensembl"/>
        </authorList>
    </citation>
    <scope>IDENTIFICATION</scope>
</reference>
<dbReference type="SUPFAM" id="SSF48726">
    <property type="entry name" value="Immunoglobulin"/>
    <property type="match status" value="1"/>
</dbReference>
<feature type="domain" description="Ig-like" evidence="1">
    <location>
        <begin position="19"/>
        <end position="126"/>
    </location>
</feature>
<dbReference type="AlphaFoldDB" id="A0A8C6L1P9"/>
<reference evidence="2" key="1">
    <citation type="submission" date="2014-08" db="EMBL/GenBank/DDBJ databases">
        <authorList>
            <person name="Senf B."/>
            <person name="Petzold A."/>
            <person name="Downie B.R."/>
            <person name="Koch P."/>
            <person name="Platzer M."/>
        </authorList>
    </citation>
    <scope>NUCLEOTIDE SEQUENCE [LARGE SCALE GENOMIC DNA]</scope>
    <source>
        <strain evidence="2">GRZ</strain>
    </source>
</reference>
<name>A0A8C6L1P9_NOTFU</name>
<organism evidence="2 3">
    <name type="scientific">Nothobranchius furzeri</name>
    <name type="common">Turquoise killifish</name>
    <dbReference type="NCBI Taxonomy" id="105023"/>
    <lineage>
        <taxon>Eukaryota</taxon>
        <taxon>Metazoa</taxon>
        <taxon>Chordata</taxon>
        <taxon>Craniata</taxon>
        <taxon>Vertebrata</taxon>
        <taxon>Euteleostomi</taxon>
        <taxon>Actinopterygii</taxon>
        <taxon>Neopterygii</taxon>
        <taxon>Teleostei</taxon>
        <taxon>Neoteleostei</taxon>
        <taxon>Acanthomorphata</taxon>
        <taxon>Ovalentaria</taxon>
        <taxon>Atherinomorphae</taxon>
        <taxon>Cyprinodontiformes</taxon>
        <taxon>Nothobranchiidae</taxon>
        <taxon>Nothobranchius</taxon>
    </lineage>
</organism>
<dbReference type="Ensembl" id="ENSNFUT00015015048.1">
    <property type="protein sequence ID" value="ENSNFUP00015014335.1"/>
    <property type="gene ID" value="ENSNFUG00015006967.1"/>
</dbReference>
<dbReference type="InterPro" id="IPR007110">
    <property type="entry name" value="Ig-like_dom"/>
</dbReference>
<evidence type="ECO:0000313" key="2">
    <source>
        <dbReference type="Ensembl" id="ENSNFUP00015014335.1"/>
    </source>
</evidence>
<dbReference type="PROSITE" id="PS50835">
    <property type="entry name" value="IG_LIKE"/>
    <property type="match status" value="1"/>
</dbReference>
<evidence type="ECO:0000313" key="3">
    <source>
        <dbReference type="Proteomes" id="UP000694548"/>
    </source>
</evidence>
<reference evidence="2" key="2">
    <citation type="submission" date="2025-08" db="UniProtKB">
        <authorList>
            <consortium name="Ensembl"/>
        </authorList>
    </citation>
    <scope>IDENTIFICATION</scope>
</reference>
<dbReference type="GeneTree" id="ENSGT01010000230193"/>
<dbReference type="InterPro" id="IPR036179">
    <property type="entry name" value="Ig-like_dom_sf"/>
</dbReference>
<proteinExistence type="predicted"/>